<keyword evidence="4" id="KW-0813">Transport</keyword>
<accession>A0A372MK76</accession>
<feature type="transmembrane region" description="Helical" evidence="10">
    <location>
        <begin position="49"/>
        <end position="75"/>
    </location>
</feature>
<evidence type="ECO:0000256" key="1">
    <source>
        <dbReference type="ARBA" id="ARBA00004651"/>
    </source>
</evidence>
<dbReference type="InterPro" id="IPR002528">
    <property type="entry name" value="MATE_fam"/>
</dbReference>
<dbReference type="GO" id="GO:0046677">
    <property type="term" value="P:response to antibiotic"/>
    <property type="evidence" value="ECO:0007669"/>
    <property type="project" value="UniProtKB-KW"/>
</dbReference>
<keyword evidence="9" id="KW-0046">Antibiotic resistance</keyword>
<dbReference type="GO" id="GO:0015297">
    <property type="term" value="F:antiporter activity"/>
    <property type="evidence" value="ECO:0007669"/>
    <property type="project" value="InterPro"/>
</dbReference>
<feature type="transmembrane region" description="Helical" evidence="10">
    <location>
        <begin position="273"/>
        <end position="292"/>
    </location>
</feature>
<dbReference type="PANTHER" id="PTHR43823:SF3">
    <property type="entry name" value="MULTIDRUG EXPORT PROTEIN MEPA"/>
    <property type="match status" value="1"/>
</dbReference>
<evidence type="ECO:0000256" key="3">
    <source>
        <dbReference type="ARBA" id="ARBA00022106"/>
    </source>
</evidence>
<dbReference type="Proteomes" id="UP000264002">
    <property type="component" value="Unassembled WGS sequence"/>
</dbReference>
<dbReference type="GO" id="GO:0042910">
    <property type="term" value="F:xenobiotic transmembrane transporter activity"/>
    <property type="evidence" value="ECO:0007669"/>
    <property type="project" value="InterPro"/>
</dbReference>
<dbReference type="InterPro" id="IPR051327">
    <property type="entry name" value="MATE_MepA_subfamily"/>
</dbReference>
<feature type="transmembrane region" description="Helical" evidence="10">
    <location>
        <begin position="16"/>
        <end position="37"/>
    </location>
</feature>
<evidence type="ECO:0000256" key="2">
    <source>
        <dbReference type="ARBA" id="ARBA00008417"/>
    </source>
</evidence>
<comment type="similarity">
    <text evidence="2">Belongs to the multi antimicrobial extrusion (MATE) (TC 2.A.66.1) family. MepA subfamily.</text>
</comment>
<dbReference type="PIRSF" id="PIRSF006603">
    <property type="entry name" value="DinF"/>
    <property type="match status" value="1"/>
</dbReference>
<keyword evidence="8 10" id="KW-0472">Membrane</keyword>
<protein>
    <recommendedName>
        <fullName evidence="3">Multidrug export protein MepA</fullName>
    </recommendedName>
</protein>
<evidence type="ECO:0000313" key="11">
    <source>
        <dbReference type="EMBL" id="RFU96169.1"/>
    </source>
</evidence>
<dbReference type="GO" id="GO:0005886">
    <property type="term" value="C:plasma membrane"/>
    <property type="evidence" value="ECO:0007669"/>
    <property type="project" value="UniProtKB-SubCell"/>
</dbReference>
<dbReference type="AlphaFoldDB" id="A0A372MK76"/>
<name>A0A372MK76_9SPIR</name>
<reference evidence="12" key="1">
    <citation type="submission" date="2018-08" db="EMBL/GenBank/DDBJ databases">
        <authorList>
            <person name="Grouzdev D.S."/>
            <person name="Krutkina M.S."/>
        </authorList>
    </citation>
    <scope>NUCLEOTIDE SEQUENCE [LARGE SCALE GENOMIC DNA]</scope>
    <source>
        <strain evidence="12">4-11</strain>
    </source>
</reference>
<comment type="subcellular location">
    <subcellularLocation>
        <location evidence="1">Cell membrane</location>
        <topology evidence="1">Multi-pass membrane protein</topology>
    </subcellularLocation>
</comment>
<evidence type="ECO:0000256" key="5">
    <source>
        <dbReference type="ARBA" id="ARBA00022475"/>
    </source>
</evidence>
<feature type="transmembrane region" description="Helical" evidence="10">
    <location>
        <begin position="424"/>
        <end position="442"/>
    </location>
</feature>
<dbReference type="RefSeq" id="WP_117328990.1">
    <property type="nucleotide sequence ID" value="NZ_QUWK01000001.1"/>
</dbReference>
<comment type="caution">
    <text evidence="11">The sequence shown here is derived from an EMBL/GenBank/DDBJ whole genome shotgun (WGS) entry which is preliminary data.</text>
</comment>
<feature type="transmembrane region" description="Helical" evidence="10">
    <location>
        <begin position="361"/>
        <end position="378"/>
    </location>
</feature>
<feature type="transmembrane region" description="Helical" evidence="10">
    <location>
        <begin position="322"/>
        <end position="341"/>
    </location>
</feature>
<dbReference type="Pfam" id="PF01554">
    <property type="entry name" value="MatE"/>
    <property type="match status" value="2"/>
</dbReference>
<keyword evidence="12" id="KW-1185">Reference proteome</keyword>
<dbReference type="PANTHER" id="PTHR43823">
    <property type="entry name" value="SPORULATION PROTEIN YKVU"/>
    <property type="match status" value="1"/>
</dbReference>
<evidence type="ECO:0000256" key="4">
    <source>
        <dbReference type="ARBA" id="ARBA00022448"/>
    </source>
</evidence>
<keyword evidence="7 10" id="KW-1133">Transmembrane helix</keyword>
<dbReference type="NCBIfam" id="TIGR00797">
    <property type="entry name" value="matE"/>
    <property type="match status" value="1"/>
</dbReference>
<dbReference type="CDD" id="cd13143">
    <property type="entry name" value="MATE_MepA_like"/>
    <property type="match status" value="1"/>
</dbReference>
<organism evidence="11 12">
    <name type="scientific">Sphaerochaeta halotolerans</name>
    <dbReference type="NCBI Taxonomy" id="2293840"/>
    <lineage>
        <taxon>Bacteria</taxon>
        <taxon>Pseudomonadati</taxon>
        <taxon>Spirochaetota</taxon>
        <taxon>Spirochaetia</taxon>
        <taxon>Spirochaetales</taxon>
        <taxon>Sphaerochaetaceae</taxon>
        <taxon>Sphaerochaeta</taxon>
    </lineage>
</organism>
<proteinExistence type="inferred from homology"/>
<feature type="transmembrane region" description="Helical" evidence="10">
    <location>
        <begin position="96"/>
        <end position="117"/>
    </location>
</feature>
<evidence type="ECO:0000256" key="9">
    <source>
        <dbReference type="ARBA" id="ARBA00023251"/>
    </source>
</evidence>
<keyword evidence="6 10" id="KW-0812">Transmembrane</keyword>
<evidence type="ECO:0000256" key="8">
    <source>
        <dbReference type="ARBA" id="ARBA00023136"/>
    </source>
</evidence>
<evidence type="ECO:0000256" key="6">
    <source>
        <dbReference type="ARBA" id="ARBA00022692"/>
    </source>
</evidence>
<evidence type="ECO:0000313" key="12">
    <source>
        <dbReference type="Proteomes" id="UP000264002"/>
    </source>
</evidence>
<reference evidence="11 12" key="2">
    <citation type="submission" date="2018-09" db="EMBL/GenBank/DDBJ databases">
        <title>Genome of Sphaerochaeta halotolerans strain 4-11.</title>
        <authorList>
            <person name="Nazina T.N."/>
            <person name="Sokolova D.S."/>
        </authorList>
    </citation>
    <scope>NUCLEOTIDE SEQUENCE [LARGE SCALE GENOMIC DNA]</scope>
    <source>
        <strain evidence="11 12">4-11</strain>
    </source>
</reference>
<sequence>MKQTTASLGTESIGKLLLRLAVPTILAQVINALYTIIDRIYIGHIPGSGAFALSGIGLSFPIIMLLAAFSMLIGAGGAPQASIKLGQKRKEEADAILSQAIGTLIILAVILIFFFQITKRPLLFAFGASSQTIDYSIDYLSIYLWGTPFVLFSLGLNPFITAQGFSRTSMMTMLLGSVVNIILDPIFIFVLGWGIKGAALATVISQAVSATWVLSFLSSKRSTLTISFKKIRPTMKVMLPVFALGISPFFMMSTESLVNIILNSTLQKTGGDLAVGAMSILASVMLFSLAPLQGLTQGGQPILSYNYGAGNTERVKAAFSKILISSALFSTTVCLILVLFPEPVVRIFTREPLLVERTSEAMRIFSAGFWMLGFQIACQQAFISFSKARISLFLAFLRKIILLIPLVFLLSSHFGMRGVFLAEPIADVLAGVTTTLLFFLNFKKIIAESGK</sequence>
<feature type="transmembrane region" description="Helical" evidence="10">
    <location>
        <begin position="137"/>
        <end position="160"/>
    </location>
</feature>
<evidence type="ECO:0000256" key="7">
    <source>
        <dbReference type="ARBA" id="ARBA00022989"/>
    </source>
</evidence>
<evidence type="ECO:0000256" key="10">
    <source>
        <dbReference type="SAM" id="Phobius"/>
    </source>
</evidence>
<feature type="transmembrane region" description="Helical" evidence="10">
    <location>
        <begin position="172"/>
        <end position="193"/>
    </location>
</feature>
<feature type="transmembrane region" description="Helical" evidence="10">
    <location>
        <begin position="390"/>
        <end position="412"/>
    </location>
</feature>
<dbReference type="EMBL" id="QUWK01000001">
    <property type="protein sequence ID" value="RFU96169.1"/>
    <property type="molecule type" value="Genomic_DNA"/>
</dbReference>
<dbReference type="InterPro" id="IPR048279">
    <property type="entry name" value="MdtK-like"/>
</dbReference>
<gene>
    <name evidence="11" type="ORF">DYP60_00945</name>
</gene>
<feature type="transmembrane region" description="Helical" evidence="10">
    <location>
        <begin position="199"/>
        <end position="217"/>
    </location>
</feature>
<dbReference type="InterPro" id="IPR045070">
    <property type="entry name" value="MATE_MepA-like"/>
</dbReference>
<feature type="transmembrane region" description="Helical" evidence="10">
    <location>
        <begin position="237"/>
        <end position="261"/>
    </location>
</feature>
<keyword evidence="5" id="KW-1003">Cell membrane</keyword>